<evidence type="ECO:0000313" key="11">
    <source>
        <dbReference type="EMBL" id="RAL46537.1"/>
    </source>
</evidence>
<dbReference type="PRINTS" id="PR00463">
    <property type="entry name" value="EP450I"/>
</dbReference>
<comment type="subcellular location">
    <subcellularLocation>
        <location evidence="1">Membrane</location>
        <topology evidence="1">Single-pass membrane protein</topology>
    </subcellularLocation>
</comment>
<evidence type="ECO:0000256" key="8">
    <source>
        <dbReference type="ARBA" id="ARBA00023136"/>
    </source>
</evidence>
<dbReference type="PANTHER" id="PTHR47945:SF5">
    <property type="entry name" value="CYTOCHROME P450 84A1-RELATED"/>
    <property type="match status" value="1"/>
</dbReference>
<evidence type="ECO:0000256" key="7">
    <source>
        <dbReference type="ARBA" id="ARBA00023004"/>
    </source>
</evidence>
<organism evidence="11 12">
    <name type="scientific">Cuscuta australis</name>
    <dbReference type="NCBI Taxonomy" id="267555"/>
    <lineage>
        <taxon>Eukaryota</taxon>
        <taxon>Viridiplantae</taxon>
        <taxon>Streptophyta</taxon>
        <taxon>Embryophyta</taxon>
        <taxon>Tracheophyta</taxon>
        <taxon>Spermatophyta</taxon>
        <taxon>Magnoliopsida</taxon>
        <taxon>eudicotyledons</taxon>
        <taxon>Gunneridae</taxon>
        <taxon>Pentapetalae</taxon>
        <taxon>asterids</taxon>
        <taxon>lamiids</taxon>
        <taxon>Solanales</taxon>
        <taxon>Convolvulaceae</taxon>
        <taxon>Cuscuteae</taxon>
        <taxon>Cuscuta</taxon>
        <taxon>Cuscuta subgen. Grammica</taxon>
        <taxon>Cuscuta sect. Cleistogrammica</taxon>
    </lineage>
</organism>
<dbReference type="GO" id="GO:0016020">
    <property type="term" value="C:membrane"/>
    <property type="evidence" value="ECO:0007669"/>
    <property type="project" value="UniProtKB-SubCell"/>
</dbReference>
<keyword evidence="4 9" id="KW-0479">Metal-binding</keyword>
<comment type="similarity">
    <text evidence="10">Belongs to the cytochrome P450 family.</text>
</comment>
<dbReference type="Pfam" id="PF00067">
    <property type="entry name" value="p450"/>
    <property type="match status" value="1"/>
</dbReference>
<comment type="caution">
    <text evidence="11">The sequence shown here is derived from an EMBL/GenBank/DDBJ whole genome shotgun (WGS) entry which is preliminary data.</text>
</comment>
<dbReference type="PANTHER" id="PTHR47945">
    <property type="entry name" value="CYTOCHROME P450 84A1-RELATED"/>
    <property type="match status" value="1"/>
</dbReference>
<keyword evidence="12" id="KW-1185">Reference proteome</keyword>
<keyword evidence="5" id="KW-1133">Transmembrane helix</keyword>
<evidence type="ECO:0000256" key="9">
    <source>
        <dbReference type="PIRSR" id="PIRSR602401-1"/>
    </source>
</evidence>
<dbReference type="PROSITE" id="PS00086">
    <property type="entry name" value="CYTOCHROME_P450"/>
    <property type="match status" value="1"/>
</dbReference>
<dbReference type="EMBL" id="NQVE01000122">
    <property type="protein sequence ID" value="RAL46537.1"/>
    <property type="molecule type" value="Genomic_DNA"/>
</dbReference>
<name>A0A328DLH3_9ASTE</name>
<evidence type="ECO:0000256" key="1">
    <source>
        <dbReference type="ARBA" id="ARBA00004167"/>
    </source>
</evidence>
<dbReference type="GO" id="GO:0004497">
    <property type="term" value="F:monooxygenase activity"/>
    <property type="evidence" value="ECO:0007669"/>
    <property type="project" value="UniProtKB-KW"/>
</dbReference>
<dbReference type="FunFam" id="1.10.630.10:FF:000054">
    <property type="entry name" value="Cytochrome P450 84A1"/>
    <property type="match status" value="1"/>
</dbReference>
<evidence type="ECO:0000256" key="3">
    <source>
        <dbReference type="ARBA" id="ARBA00022692"/>
    </source>
</evidence>
<evidence type="ECO:0000313" key="12">
    <source>
        <dbReference type="Proteomes" id="UP000249390"/>
    </source>
</evidence>
<dbReference type="InterPro" id="IPR017972">
    <property type="entry name" value="Cyt_P450_CS"/>
</dbReference>
<evidence type="ECO:0000256" key="5">
    <source>
        <dbReference type="ARBA" id="ARBA00022989"/>
    </source>
</evidence>
<evidence type="ECO:0000256" key="4">
    <source>
        <dbReference type="ARBA" id="ARBA00022723"/>
    </source>
</evidence>
<dbReference type="SUPFAM" id="SSF48264">
    <property type="entry name" value="Cytochrome P450"/>
    <property type="match status" value="1"/>
</dbReference>
<dbReference type="Gene3D" id="1.10.630.10">
    <property type="entry name" value="Cytochrome P450"/>
    <property type="match status" value="1"/>
</dbReference>
<accession>A0A328DLH3</accession>
<dbReference type="GO" id="GO:0020037">
    <property type="term" value="F:heme binding"/>
    <property type="evidence" value="ECO:0007669"/>
    <property type="project" value="InterPro"/>
</dbReference>
<dbReference type="AlphaFoldDB" id="A0A328DLH3"/>
<keyword evidence="6 10" id="KW-0560">Oxidoreductase</keyword>
<keyword evidence="8" id="KW-0472">Membrane</keyword>
<dbReference type="InterPro" id="IPR002401">
    <property type="entry name" value="Cyt_P450_E_grp-I"/>
</dbReference>
<dbReference type="InterPro" id="IPR001128">
    <property type="entry name" value="Cyt_P450"/>
</dbReference>
<proteinExistence type="inferred from homology"/>
<evidence type="ECO:0000256" key="6">
    <source>
        <dbReference type="ARBA" id="ARBA00023002"/>
    </source>
</evidence>
<keyword evidence="10" id="KW-0503">Monooxygenase</keyword>
<evidence type="ECO:0000256" key="10">
    <source>
        <dbReference type="RuleBase" id="RU000461"/>
    </source>
</evidence>
<dbReference type="InterPro" id="IPR036396">
    <property type="entry name" value="Cyt_P450_sf"/>
</dbReference>
<keyword evidence="2 9" id="KW-0349">Heme</keyword>
<dbReference type="GO" id="GO:0005506">
    <property type="term" value="F:iron ion binding"/>
    <property type="evidence" value="ECO:0007669"/>
    <property type="project" value="InterPro"/>
</dbReference>
<dbReference type="CDD" id="cd11072">
    <property type="entry name" value="CYP71-like"/>
    <property type="match status" value="1"/>
</dbReference>
<comment type="cofactor">
    <cofactor evidence="9">
        <name>heme</name>
        <dbReference type="ChEBI" id="CHEBI:30413"/>
    </cofactor>
</comment>
<dbReference type="Proteomes" id="UP000249390">
    <property type="component" value="Unassembled WGS sequence"/>
</dbReference>
<keyword evidence="7 9" id="KW-0408">Iron</keyword>
<protein>
    <submittedName>
        <fullName evidence="11">Uncharacterized protein</fullName>
    </submittedName>
</protein>
<dbReference type="GO" id="GO:0016705">
    <property type="term" value="F:oxidoreductase activity, acting on paired donors, with incorporation or reduction of molecular oxygen"/>
    <property type="evidence" value="ECO:0007669"/>
    <property type="project" value="InterPro"/>
</dbReference>
<sequence length="515" mass="57471">MMLYMIIIIIIIILPLLSFSLLAKFHGKPYPPGPKGWPLIGYMNLMDHYSHRGLAKLADKYGGLVHSRMGSLHMVVVSGPEEARQVLQVHDGVLSNRPATVAISYLTYERADMAFAHYGPFWRQMRKVCVMKLFSRRRAESWDSVRDEVDQMVRTVAASAGSPVNVGELVFGLMKSVIYRAAFGSKSKEGQEDFISILQEFSKLFGAFNISDFFPWLKWADLQRLNPRLAEARARLDGFIDVIIDDHIQKRSNGGGKGEVPGDNAAAESDMVDELLAFYGEKAELNESSEDLVNAIKLTKDNIKAIIMDVMFGGTETVASAIEWAMAEVMKAPAELKKVQEELAAAVGFNRKVNESDLENLPYLKCCVKETLRLHPPIPLLLHEAAKSCVVNGYHIPAKSRVVINAWAIARDKNSWDDPHSFKPERFLKDGAPDFKGSHFEFVPFGSGRRSCPGMQLGLYALDMAVAQLLHCFTWELPDGMKPSELNMDDVFGLTAPLVSRLIAVPTPRLLCHLF</sequence>
<reference evidence="11 12" key="1">
    <citation type="submission" date="2018-06" db="EMBL/GenBank/DDBJ databases">
        <title>The Genome of Cuscuta australis (Dodder) Provides Insight into the Evolution of Plant Parasitism.</title>
        <authorList>
            <person name="Liu H."/>
        </authorList>
    </citation>
    <scope>NUCLEOTIDE SEQUENCE [LARGE SCALE GENOMIC DNA]</scope>
    <source>
        <strain evidence="12">cv. Yunnan</strain>
        <tissue evidence="11">Vines</tissue>
    </source>
</reference>
<dbReference type="PRINTS" id="PR00385">
    <property type="entry name" value="P450"/>
</dbReference>
<keyword evidence="3" id="KW-0812">Transmembrane</keyword>
<evidence type="ECO:0000256" key="2">
    <source>
        <dbReference type="ARBA" id="ARBA00022617"/>
    </source>
</evidence>
<feature type="binding site" description="axial binding residue" evidence="9">
    <location>
        <position position="452"/>
    </location>
    <ligand>
        <name>heme</name>
        <dbReference type="ChEBI" id="CHEBI:30413"/>
    </ligand>
    <ligandPart>
        <name>Fe</name>
        <dbReference type="ChEBI" id="CHEBI:18248"/>
    </ligandPart>
</feature>
<dbReference type="InterPro" id="IPR053062">
    <property type="entry name" value="CYP450_84A"/>
</dbReference>
<gene>
    <name evidence="11" type="ORF">DM860_004816</name>
</gene>